<dbReference type="Proteomes" id="UP000289738">
    <property type="component" value="Chromosome B01"/>
</dbReference>
<evidence type="ECO:0000256" key="3">
    <source>
        <dbReference type="ARBA" id="ARBA00022617"/>
    </source>
</evidence>
<comment type="cofactor">
    <cofactor evidence="1">
        <name>heme</name>
        <dbReference type="ChEBI" id="CHEBI:30413"/>
    </cofactor>
</comment>
<sequence length="112" mass="13112">MRRFSFDIIYKFSFEIDTECFIPSFPESKLADSFDLASKLLQRAMSPLLLIWKLKRLLNIGSEKKLKEAIRVVDNVVMKMLGQRRREMITMITSLNKSDLLSRFMGSIEDDN</sequence>
<organism evidence="8 9">
    <name type="scientific">Arachis hypogaea</name>
    <name type="common">Peanut</name>
    <dbReference type="NCBI Taxonomy" id="3818"/>
    <lineage>
        <taxon>Eukaryota</taxon>
        <taxon>Viridiplantae</taxon>
        <taxon>Streptophyta</taxon>
        <taxon>Embryophyta</taxon>
        <taxon>Tracheophyta</taxon>
        <taxon>Spermatophyta</taxon>
        <taxon>Magnoliopsida</taxon>
        <taxon>eudicotyledons</taxon>
        <taxon>Gunneridae</taxon>
        <taxon>Pentapetalae</taxon>
        <taxon>rosids</taxon>
        <taxon>fabids</taxon>
        <taxon>Fabales</taxon>
        <taxon>Fabaceae</taxon>
        <taxon>Papilionoideae</taxon>
        <taxon>50 kb inversion clade</taxon>
        <taxon>dalbergioids sensu lato</taxon>
        <taxon>Dalbergieae</taxon>
        <taxon>Pterocarpus clade</taxon>
        <taxon>Arachis</taxon>
    </lineage>
</organism>
<evidence type="ECO:0000313" key="8">
    <source>
        <dbReference type="EMBL" id="RYR29205.1"/>
    </source>
</evidence>
<keyword evidence="7" id="KW-0503">Monooxygenase</keyword>
<dbReference type="EMBL" id="SDMP01000011">
    <property type="protein sequence ID" value="RYR29205.1"/>
    <property type="molecule type" value="Genomic_DNA"/>
</dbReference>
<dbReference type="STRING" id="3818.A0A445AS14"/>
<keyword evidence="4" id="KW-0479">Metal-binding</keyword>
<accession>A0A445AS14</accession>
<gene>
    <name evidence="8" type="ORF">Ahy_B01g053552</name>
</gene>
<evidence type="ECO:0000256" key="5">
    <source>
        <dbReference type="ARBA" id="ARBA00023002"/>
    </source>
</evidence>
<comment type="similarity">
    <text evidence="2">Belongs to the cytochrome P450 family.</text>
</comment>
<dbReference type="GO" id="GO:0020037">
    <property type="term" value="F:heme binding"/>
    <property type="evidence" value="ECO:0007669"/>
    <property type="project" value="InterPro"/>
</dbReference>
<dbReference type="PANTHER" id="PTHR24296">
    <property type="entry name" value="CYTOCHROME P450"/>
    <property type="match status" value="1"/>
</dbReference>
<evidence type="ECO:0000256" key="4">
    <source>
        <dbReference type="ARBA" id="ARBA00022723"/>
    </source>
</evidence>
<keyword evidence="5" id="KW-0560">Oxidoreductase</keyword>
<protein>
    <submittedName>
        <fullName evidence="8">Uncharacterized protein</fullName>
    </submittedName>
</protein>
<keyword evidence="9" id="KW-1185">Reference proteome</keyword>
<evidence type="ECO:0000256" key="1">
    <source>
        <dbReference type="ARBA" id="ARBA00001971"/>
    </source>
</evidence>
<keyword evidence="3" id="KW-0349">Heme</keyword>
<evidence type="ECO:0000313" key="9">
    <source>
        <dbReference type="Proteomes" id="UP000289738"/>
    </source>
</evidence>
<keyword evidence="6" id="KW-0408">Iron</keyword>
<dbReference type="InterPro" id="IPR036396">
    <property type="entry name" value="Cyt_P450_sf"/>
</dbReference>
<evidence type="ECO:0000256" key="6">
    <source>
        <dbReference type="ARBA" id="ARBA00023004"/>
    </source>
</evidence>
<dbReference type="Gene3D" id="1.10.630.10">
    <property type="entry name" value="Cytochrome P450"/>
    <property type="match status" value="1"/>
</dbReference>
<comment type="caution">
    <text evidence="8">The sequence shown here is derived from an EMBL/GenBank/DDBJ whole genome shotgun (WGS) entry which is preliminary data.</text>
</comment>
<reference evidence="8 9" key="1">
    <citation type="submission" date="2019-01" db="EMBL/GenBank/DDBJ databases">
        <title>Sequencing of cultivated peanut Arachis hypogaea provides insights into genome evolution and oil improvement.</title>
        <authorList>
            <person name="Chen X."/>
        </authorList>
    </citation>
    <scope>NUCLEOTIDE SEQUENCE [LARGE SCALE GENOMIC DNA]</scope>
    <source>
        <strain evidence="9">cv. Fuhuasheng</strain>
        <tissue evidence="8">Leaves</tissue>
    </source>
</reference>
<dbReference type="SUPFAM" id="SSF48264">
    <property type="entry name" value="Cytochrome P450"/>
    <property type="match status" value="1"/>
</dbReference>
<name>A0A445AS14_ARAHY</name>
<dbReference type="AlphaFoldDB" id="A0A445AS14"/>
<evidence type="ECO:0000256" key="2">
    <source>
        <dbReference type="ARBA" id="ARBA00010617"/>
    </source>
</evidence>
<evidence type="ECO:0000256" key="7">
    <source>
        <dbReference type="ARBA" id="ARBA00023033"/>
    </source>
</evidence>
<dbReference type="GO" id="GO:0004497">
    <property type="term" value="F:monooxygenase activity"/>
    <property type="evidence" value="ECO:0007669"/>
    <property type="project" value="UniProtKB-KW"/>
</dbReference>
<proteinExistence type="inferred from homology"/>
<dbReference type="GO" id="GO:0005506">
    <property type="term" value="F:iron ion binding"/>
    <property type="evidence" value="ECO:0007669"/>
    <property type="project" value="InterPro"/>
</dbReference>
<dbReference type="GO" id="GO:0016705">
    <property type="term" value="F:oxidoreductase activity, acting on paired donors, with incorporation or reduction of molecular oxygen"/>
    <property type="evidence" value="ECO:0007669"/>
    <property type="project" value="InterPro"/>
</dbReference>